<keyword evidence="3" id="KW-1185">Reference proteome</keyword>
<accession>A0A9W9KHW5</accession>
<feature type="region of interest" description="Disordered" evidence="1">
    <location>
        <begin position="1"/>
        <end position="61"/>
    </location>
</feature>
<evidence type="ECO:0008006" key="4">
    <source>
        <dbReference type="Google" id="ProtNLM"/>
    </source>
</evidence>
<feature type="compositionally biased region" description="Polar residues" evidence="1">
    <location>
        <begin position="232"/>
        <end position="247"/>
    </location>
</feature>
<dbReference type="NCBIfam" id="TIGR01571">
    <property type="entry name" value="A_thal_Cys_rich"/>
    <property type="match status" value="1"/>
</dbReference>
<evidence type="ECO:0000256" key="1">
    <source>
        <dbReference type="SAM" id="MobiDB-lite"/>
    </source>
</evidence>
<protein>
    <recommendedName>
        <fullName evidence="4">PLAC8</fullName>
    </recommendedName>
</protein>
<dbReference type="PANTHER" id="PTHR15907">
    <property type="entry name" value="DUF614 FAMILY PROTEIN-RELATED"/>
    <property type="match status" value="1"/>
</dbReference>
<organism evidence="2 3">
    <name type="scientific">Penicillium angulare</name>
    <dbReference type="NCBI Taxonomy" id="116970"/>
    <lineage>
        <taxon>Eukaryota</taxon>
        <taxon>Fungi</taxon>
        <taxon>Dikarya</taxon>
        <taxon>Ascomycota</taxon>
        <taxon>Pezizomycotina</taxon>
        <taxon>Eurotiomycetes</taxon>
        <taxon>Eurotiomycetidae</taxon>
        <taxon>Eurotiales</taxon>
        <taxon>Aspergillaceae</taxon>
        <taxon>Penicillium</taxon>
    </lineage>
</organism>
<reference evidence="2" key="2">
    <citation type="journal article" date="2023" name="IMA Fungus">
        <title>Comparative genomic study of the Penicillium genus elucidates a diverse pangenome and 15 lateral gene transfer events.</title>
        <authorList>
            <person name="Petersen C."/>
            <person name="Sorensen T."/>
            <person name="Nielsen M.R."/>
            <person name="Sondergaard T.E."/>
            <person name="Sorensen J.L."/>
            <person name="Fitzpatrick D.A."/>
            <person name="Frisvad J.C."/>
            <person name="Nielsen K.L."/>
        </authorList>
    </citation>
    <scope>NUCLEOTIDE SEQUENCE</scope>
    <source>
        <strain evidence="2">IBT 30069</strain>
    </source>
</reference>
<dbReference type="Pfam" id="PF04749">
    <property type="entry name" value="PLAC8"/>
    <property type="match status" value="1"/>
</dbReference>
<comment type="caution">
    <text evidence="2">The sequence shown here is derived from an EMBL/GenBank/DDBJ whole genome shotgun (WGS) entry which is preliminary data.</text>
</comment>
<name>A0A9W9KHW5_9EURO</name>
<feature type="region of interest" description="Disordered" evidence="1">
    <location>
        <begin position="168"/>
        <end position="196"/>
    </location>
</feature>
<dbReference type="OrthoDB" id="1045822at2759"/>
<dbReference type="InterPro" id="IPR006461">
    <property type="entry name" value="PLAC_motif_containing"/>
</dbReference>
<feature type="compositionally biased region" description="Low complexity" evidence="1">
    <location>
        <begin position="176"/>
        <end position="186"/>
    </location>
</feature>
<feature type="compositionally biased region" description="Polar residues" evidence="1">
    <location>
        <begin position="51"/>
        <end position="61"/>
    </location>
</feature>
<dbReference type="EMBL" id="JAPQKH010000003">
    <property type="protein sequence ID" value="KAJ5107219.1"/>
    <property type="molecule type" value="Genomic_DNA"/>
</dbReference>
<proteinExistence type="predicted"/>
<evidence type="ECO:0000313" key="3">
    <source>
        <dbReference type="Proteomes" id="UP001149165"/>
    </source>
</evidence>
<dbReference type="Proteomes" id="UP001149165">
    <property type="component" value="Unassembled WGS sequence"/>
</dbReference>
<sequence length="405" mass="45334">MSRPVQLEDAQSGQNHGCRYSYMESPVEDQGWPEQQAHAPTSPGPVPANSGLHSPQRPYQYQQHHIAIEQSIPAQDQPTQIYPNEKERHLQQEGIIPTYSKYPPPDQHPANFAPYAEPAQPQHYIQPIIHSPIHSPIQSPMQSSFQMPLGSPVYAQHVVQYPYQYQHQEQYHHQEQQQQQQAYSQPPSSPGPLPVKQTLEIPARSNTMVVAPDENPLQSPKLPSFPPPTARDSPQAQSTEDSNTFHQPGQIMHPVQEVYGGGWSHGMCDCSNNIWACFLGLICPCVLYGKTQYRLNRKSKQEDPTNMLGYETCNGSCTGMALLCGCQCLLTTIQRRRTRKAYGIPGDTGSDCVRSTCCCCCTLIQNEKEIVKREDNRSRVALERGATLTSPYIAPAPMTFPPPPK</sequence>
<dbReference type="AlphaFoldDB" id="A0A9W9KHW5"/>
<feature type="region of interest" description="Disordered" evidence="1">
    <location>
        <begin position="211"/>
        <end position="249"/>
    </location>
</feature>
<reference evidence="2" key="1">
    <citation type="submission" date="2022-11" db="EMBL/GenBank/DDBJ databases">
        <authorList>
            <person name="Petersen C."/>
        </authorList>
    </citation>
    <scope>NUCLEOTIDE SEQUENCE</scope>
    <source>
        <strain evidence="2">IBT 30069</strain>
    </source>
</reference>
<gene>
    <name evidence="2" type="ORF">N7456_003894</name>
</gene>
<evidence type="ECO:0000313" key="2">
    <source>
        <dbReference type="EMBL" id="KAJ5107219.1"/>
    </source>
</evidence>